<dbReference type="Proteomes" id="UP001140949">
    <property type="component" value="Unassembled WGS sequence"/>
</dbReference>
<evidence type="ECO:0000259" key="2">
    <source>
        <dbReference type="Pfam" id="PF12552"/>
    </source>
</evidence>
<feature type="domain" description="DUF3741" evidence="2">
    <location>
        <begin position="176"/>
        <end position="220"/>
    </location>
</feature>
<dbReference type="Pfam" id="PF12552">
    <property type="entry name" value="DUF3741"/>
    <property type="match status" value="1"/>
</dbReference>
<feature type="region of interest" description="Disordered" evidence="1">
    <location>
        <begin position="357"/>
        <end position="389"/>
    </location>
</feature>
<dbReference type="Pfam" id="PF14309">
    <property type="entry name" value="DUF4378"/>
    <property type="match status" value="1"/>
</dbReference>
<feature type="region of interest" description="Disordered" evidence="1">
    <location>
        <begin position="1"/>
        <end position="68"/>
    </location>
</feature>
<evidence type="ECO:0000313" key="4">
    <source>
        <dbReference type="EMBL" id="KAJ6825184.1"/>
    </source>
</evidence>
<gene>
    <name evidence="4" type="ORF">M6B38_378965</name>
</gene>
<keyword evidence="5" id="KW-1185">Reference proteome</keyword>
<feature type="compositionally biased region" description="Basic and acidic residues" evidence="1">
    <location>
        <begin position="17"/>
        <end position="41"/>
    </location>
</feature>
<dbReference type="AlphaFoldDB" id="A0AAX6G918"/>
<dbReference type="InterPro" id="IPR022212">
    <property type="entry name" value="DUF3741"/>
</dbReference>
<dbReference type="InterPro" id="IPR025486">
    <property type="entry name" value="DUF4378"/>
</dbReference>
<dbReference type="PANTHER" id="PTHR46634">
    <property type="entry name" value="M REDUCTASE II SUBUNIT GAMMA, PUTATIVE (DUF3741)-RELATED"/>
    <property type="match status" value="1"/>
</dbReference>
<feature type="compositionally biased region" description="Polar residues" evidence="1">
    <location>
        <begin position="114"/>
        <end position="126"/>
    </location>
</feature>
<sequence>MINIFDLSSGMPTTKLLTDKPHRDGSPPSRNRSDIVKKKPVDIVVVEDNSISNDQRKSSSKKSSGTPMKMLIAQELSRDVESKHKPTNIVARLMGLDALPGPKSDPTPKRSLQEGYSHNQCNPPSSNHKKEYKDGYKDVYEVWQQPPRADWFNDQPPRKGRIDNENITEKRMALVRQKFSEAKRLSMDERLLQTKEFQDALEVLSSNRDLFVKFLGEPNSLFSKNFCGIQSLLPSQTKRITVLKPSKTMEVKSEVQIVKPLYPSLKNIDHDTNKNQRNSRSSSFIHYRDESISNPTRIVVLKPSPGIPNEMNKTVASLINPPKQAEGRDFNGSSAGTEEDAVSREVVKAITQQMQQHLSSHRRDEPLLTPSALPNGYVGDESSFNRSEDDFTEEGCFNVSDSDAVTPTSRHSCDYNNRFGSPHSNSSFARACSPEPSVIKEAKKRLSERWAMVASNGMIYQEQNQMRRSSSTLGEMLSIPKAENEEGSDRLNVSSRRSCSGEQEPKTSIAGRSDNAPSNLPRSKSLPGSSSVYGNLNIPSKTNVPKEGSKPKSGASSFREKLSSFFSRSKKSARDNHTPSLSDDRLHRNRAESSSLESFHDGNSEASMHMNSEKYGGALSIRNSLNDGEKKHVTPSAKASRSSEKARFSEISRENQDLPSPVLVLEGPFEDDTNNITQRSIAAVSGHPQALSRSPPIGSISRTLTWDDSPQLGRPLSCSSKLSKVLSKECEEQERFAFVHKLLSSASLVDRRDCSTILARWYSLDSPLDPVLLDEFLDRKGEEAKCRERRSNQRLLYDCVNAALLDIGRSALKQSYPYAWACGRAWRDSQKCSLVAEEVWRSVRDLFSSEEERVAFKCGNRNVVVEGLVDREVAGRGWTESMRSEIDEFGEEIGREVLEELVKETLADLAYVCSS</sequence>
<feature type="compositionally biased region" description="Polar residues" evidence="1">
    <location>
        <begin position="491"/>
        <end position="501"/>
    </location>
</feature>
<evidence type="ECO:0008006" key="6">
    <source>
        <dbReference type="Google" id="ProtNLM"/>
    </source>
</evidence>
<protein>
    <recommendedName>
        <fullName evidence="6">DUF4378 domain-containing protein</fullName>
    </recommendedName>
</protein>
<reference evidence="4" key="1">
    <citation type="journal article" date="2023" name="GigaByte">
        <title>Genome assembly of the bearded iris, Iris pallida Lam.</title>
        <authorList>
            <person name="Bruccoleri R.E."/>
            <person name="Oakeley E.J."/>
            <person name="Faust A.M.E."/>
            <person name="Altorfer M."/>
            <person name="Dessus-Babus S."/>
            <person name="Burckhardt D."/>
            <person name="Oertli M."/>
            <person name="Naumann U."/>
            <person name="Petersen F."/>
            <person name="Wong J."/>
        </authorList>
    </citation>
    <scope>NUCLEOTIDE SEQUENCE</scope>
    <source>
        <strain evidence="4">GSM-AAB239-AS_SAM_17_03QT</strain>
    </source>
</reference>
<feature type="compositionally biased region" description="Basic and acidic residues" evidence="1">
    <location>
        <begin position="572"/>
        <end position="591"/>
    </location>
</feature>
<evidence type="ECO:0000313" key="5">
    <source>
        <dbReference type="Proteomes" id="UP001140949"/>
    </source>
</evidence>
<comment type="caution">
    <text evidence="4">The sequence shown here is derived from an EMBL/GenBank/DDBJ whole genome shotgun (WGS) entry which is preliminary data.</text>
</comment>
<feature type="region of interest" description="Disordered" evidence="1">
    <location>
        <begin position="480"/>
        <end position="609"/>
    </location>
</feature>
<reference evidence="4" key="2">
    <citation type="submission" date="2023-04" db="EMBL/GenBank/DDBJ databases">
        <authorList>
            <person name="Bruccoleri R.E."/>
            <person name="Oakeley E.J."/>
            <person name="Faust A.-M."/>
            <person name="Dessus-Babus S."/>
            <person name="Altorfer M."/>
            <person name="Burckhardt D."/>
            <person name="Oertli M."/>
            <person name="Naumann U."/>
            <person name="Petersen F."/>
            <person name="Wong J."/>
        </authorList>
    </citation>
    <scope>NUCLEOTIDE SEQUENCE</scope>
    <source>
        <strain evidence="4">GSM-AAB239-AS_SAM_17_03QT</strain>
        <tissue evidence="4">Leaf</tissue>
    </source>
</reference>
<feature type="region of interest" description="Disordered" evidence="1">
    <location>
        <begin position="625"/>
        <end position="655"/>
    </location>
</feature>
<proteinExistence type="predicted"/>
<accession>A0AAX6G918</accession>
<feature type="compositionally biased region" description="Basic and acidic residues" evidence="1">
    <location>
        <begin position="641"/>
        <end position="655"/>
    </location>
</feature>
<feature type="compositionally biased region" description="Polar residues" evidence="1">
    <location>
        <begin position="515"/>
        <end position="543"/>
    </location>
</feature>
<evidence type="ECO:0000259" key="3">
    <source>
        <dbReference type="Pfam" id="PF14309"/>
    </source>
</evidence>
<feature type="domain" description="DUF4378" evidence="3">
    <location>
        <begin position="736"/>
        <end position="904"/>
    </location>
</feature>
<name>A0AAX6G918_IRIPA</name>
<dbReference type="PANTHER" id="PTHR46634:SF3">
    <property type="entry name" value="M REDUCTASE II SUBUNIT GAMMA, PUTATIVE (DUF3741)-RELATED"/>
    <property type="match status" value="1"/>
</dbReference>
<evidence type="ECO:0000256" key="1">
    <source>
        <dbReference type="SAM" id="MobiDB-lite"/>
    </source>
</evidence>
<feature type="region of interest" description="Disordered" evidence="1">
    <location>
        <begin position="96"/>
        <end position="131"/>
    </location>
</feature>
<organism evidence="4 5">
    <name type="scientific">Iris pallida</name>
    <name type="common">Sweet iris</name>
    <dbReference type="NCBI Taxonomy" id="29817"/>
    <lineage>
        <taxon>Eukaryota</taxon>
        <taxon>Viridiplantae</taxon>
        <taxon>Streptophyta</taxon>
        <taxon>Embryophyta</taxon>
        <taxon>Tracheophyta</taxon>
        <taxon>Spermatophyta</taxon>
        <taxon>Magnoliopsida</taxon>
        <taxon>Liliopsida</taxon>
        <taxon>Asparagales</taxon>
        <taxon>Iridaceae</taxon>
        <taxon>Iridoideae</taxon>
        <taxon>Irideae</taxon>
        <taxon>Iris</taxon>
    </lineage>
</organism>
<dbReference type="EMBL" id="JANAVB010021796">
    <property type="protein sequence ID" value="KAJ6825184.1"/>
    <property type="molecule type" value="Genomic_DNA"/>
</dbReference>